<dbReference type="KEGG" id="hbs:IPV69_20850"/>
<evidence type="ECO:0000256" key="1">
    <source>
        <dbReference type="SAM" id="SignalP"/>
    </source>
</evidence>
<evidence type="ECO:0000313" key="2">
    <source>
        <dbReference type="EMBL" id="QOV88662.1"/>
    </source>
</evidence>
<feature type="chain" id="PRO_5034093365" evidence="1">
    <location>
        <begin position="23"/>
        <end position="68"/>
    </location>
</feature>
<dbReference type="AlphaFoldDB" id="A0A7M2WU23"/>
<proteinExistence type="predicted"/>
<name>A0A7M2WU23_9BACT</name>
<reference evidence="2 3" key="1">
    <citation type="submission" date="2020-10" db="EMBL/GenBank/DDBJ databases">
        <title>Wide distribution of Phycisphaera-like planctomycetes from WD2101 soil group in peatlands and genome analysis of the first cultivated representative.</title>
        <authorList>
            <person name="Dedysh S.N."/>
            <person name="Beletsky A.V."/>
            <person name="Ivanova A."/>
            <person name="Kulichevskaya I.S."/>
            <person name="Suzina N.E."/>
            <person name="Philippov D.A."/>
            <person name="Rakitin A.L."/>
            <person name="Mardanov A.V."/>
            <person name="Ravin N.V."/>
        </authorList>
    </citation>
    <scope>NUCLEOTIDE SEQUENCE [LARGE SCALE GENOMIC DNA]</scope>
    <source>
        <strain evidence="2 3">M1803</strain>
    </source>
</reference>
<dbReference type="PROSITE" id="PS51257">
    <property type="entry name" value="PROKAR_LIPOPROTEIN"/>
    <property type="match status" value="1"/>
</dbReference>
<feature type="signal peptide" evidence="1">
    <location>
        <begin position="1"/>
        <end position="22"/>
    </location>
</feature>
<protein>
    <submittedName>
        <fullName evidence="2">Uncharacterized protein</fullName>
    </submittedName>
</protein>
<organism evidence="2 3">
    <name type="scientific">Humisphaera borealis</name>
    <dbReference type="NCBI Taxonomy" id="2807512"/>
    <lineage>
        <taxon>Bacteria</taxon>
        <taxon>Pseudomonadati</taxon>
        <taxon>Planctomycetota</taxon>
        <taxon>Phycisphaerae</taxon>
        <taxon>Tepidisphaerales</taxon>
        <taxon>Tepidisphaeraceae</taxon>
        <taxon>Humisphaera</taxon>
    </lineage>
</organism>
<keyword evidence="3" id="KW-1185">Reference proteome</keyword>
<dbReference type="EMBL" id="CP063458">
    <property type="protein sequence ID" value="QOV88662.1"/>
    <property type="molecule type" value="Genomic_DNA"/>
</dbReference>
<keyword evidence="1" id="KW-0732">Signal</keyword>
<accession>A0A7M2WU23</accession>
<evidence type="ECO:0000313" key="3">
    <source>
        <dbReference type="Proteomes" id="UP000593765"/>
    </source>
</evidence>
<dbReference type="Proteomes" id="UP000593765">
    <property type="component" value="Chromosome"/>
</dbReference>
<dbReference type="RefSeq" id="WP_206291658.1">
    <property type="nucleotide sequence ID" value="NZ_CP063458.1"/>
</dbReference>
<gene>
    <name evidence="2" type="ORF">IPV69_20850</name>
</gene>
<sequence length="68" mass="7681">MTKLLSLLSLLALTLLAGGCLAPPAYTPVERYQQIGRNWDYEGQQAVEDWDHIALLRPASRLTIWSVR</sequence>